<gene>
    <name evidence="2" type="ORF">L21SP2_2584</name>
</gene>
<reference evidence="2 3" key="1">
    <citation type="journal article" date="2015" name="Stand. Genomic Sci.">
        <title>Complete genome sequence and description of Salinispira pacifica gen. nov., sp. nov., a novel spirochaete isolated form a hypersaline microbial mat.</title>
        <authorList>
            <person name="Ben Hania W."/>
            <person name="Joseph M."/>
            <person name="Schumann P."/>
            <person name="Bunk B."/>
            <person name="Fiebig A."/>
            <person name="Sproer C."/>
            <person name="Klenk H.P."/>
            <person name="Fardeau M.L."/>
            <person name="Spring S."/>
        </authorList>
    </citation>
    <scope>NUCLEOTIDE SEQUENCE [LARGE SCALE GENOMIC DNA]</scope>
    <source>
        <strain evidence="2 3">L21-RPul-D2</strain>
    </source>
</reference>
<dbReference type="AlphaFoldDB" id="V5WL66"/>
<sequence length="200" mass="21851">MKFNTRLIGLLFLLPLLFSCRLPQGPDDGTLPSPGQVTGEFWLYNSVGLGFGETWIVVIDDNDNYADGVVDMDSGIILKSSQEYEYSFSSIPEGNYFVYGFIESTDSINGQPDLGGSISDDNSNLFDDRLEDMNGDPGIVYNDITFEHMGFYGGLTKAQLDAEPSLSAKIAPPSANAQIGPDQTYITLDAEEFNIFLGPN</sequence>
<evidence type="ECO:0000313" key="2">
    <source>
        <dbReference type="EMBL" id="AHC15936.1"/>
    </source>
</evidence>
<dbReference type="Proteomes" id="UP000018680">
    <property type="component" value="Chromosome"/>
</dbReference>
<dbReference type="KEGG" id="slr:L21SP2_2584"/>
<evidence type="ECO:0000313" key="3">
    <source>
        <dbReference type="Proteomes" id="UP000018680"/>
    </source>
</evidence>
<protein>
    <submittedName>
        <fullName evidence="2">Uncharacterized protein</fullName>
    </submittedName>
</protein>
<dbReference type="PROSITE" id="PS51257">
    <property type="entry name" value="PROKAR_LIPOPROTEIN"/>
    <property type="match status" value="1"/>
</dbReference>
<organism evidence="2 3">
    <name type="scientific">Salinispira pacifica</name>
    <dbReference type="NCBI Taxonomy" id="1307761"/>
    <lineage>
        <taxon>Bacteria</taxon>
        <taxon>Pseudomonadati</taxon>
        <taxon>Spirochaetota</taxon>
        <taxon>Spirochaetia</taxon>
        <taxon>Spirochaetales</taxon>
        <taxon>Spirochaetaceae</taxon>
        <taxon>Salinispira</taxon>
    </lineage>
</organism>
<name>V5WL66_9SPIO</name>
<feature type="signal peptide" evidence="1">
    <location>
        <begin position="1"/>
        <end position="25"/>
    </location>
</feature>
<keyword evidence="3" id="KW-1185">Reference proteome</keyword>
<evidence type="ECO:0000256" key="1">
    <source>
        <dbReference type="SAM" id="SignalP"/>
    </source>
</evidence>
<proteinExistence type="predicted"/>
<dbReference type="EMBL" id="CP006939">
    <property type="protein sequence ID" value="AHC15936.1"/>
    <property type="molecule type" value="Genomic_DNA"/>
</dbReference>
<dbReference type="RefSeq" id="WP_024268837.1">
    <property type="nucleotide sequence ID" value="NC_023035.1"/>
</dbReference>
<dbReference type="HOGENOM" id="CLU_1365390_0_0_12"/>
<keyword evidence="1" id="KW-0732">Signal</keyword>
<feature type="chain" id="PRO_5004743137" evidence="1">
    <location>
        <begin position="26"/>
        <end position="200"/>
    </location>
</feature>
<accession>V5WL66</accession>
<dbReference type="STRING" id="1307761.L21SP2_2584"/>